<dbReference type="GO" id="GO:0015074">
    <property type="term" value="P:DNA integration"/>
    <property type="evidence" value="ECO:0007669"/>
    <property type="project" value="InterPro"/>
</dbReference>
<dbReference type="Pfam" id="PF22936">
    <property type="entry name" value="Pol_BBD"/>
    <property type="match status" value="1"/>
</dbReference>
<protein>
    <recommendedName>
        <fullName evidence="2">Integrase catalytic domain-containing protein</fullName>
    </recommendedName>
</protein>
<dbReference type="PROSITE" id="PS50994">
    <property type="entry name" value="INTEGRASE"/>
    <property type="match status" value="1"/>
</dbReference>
<proteinExistence type="predicted"/>
<sequence>MLAYAAPPLSQPPAWALPVQHRPPLPPVSTNWIADSGASYHTTPDTSILSSIRSLHPSCPSSIMVGNGSCLPITSVGTAATHGPFHLPNVLVAPHMVHNLLSIRQFTTDNSCSVEFDSSGLTVRDSASRRPLLRCDSLGPLYTLRFPPSAAPSSTSPSHSSSAAFATTTWHRRLGHPGRDALAQLSHGAAITCPQTTDEHLCHARQLGHHVRLPFPTSSSHASHVFDLIHCDLWTSPVPSISGYKYYLVVLDDFSHYSWTFPLRSKSEAFSTISHFFAWVSTQFGLTIKAVQCDNGHEFDNNASRSFFLSRSVQLRMSCPYTSAQNGKAERMIRTTNDVMCTLLFQASLPARFWAGSLHTATYLLNRLPSTASPAPTSHHALFGTPPRYDHLRVFGCACYPNTSTTAPHKLAPRSTRCVSRLLT</sequence>
<dbReference type="InterPro" id="IPR025724">
    <property type="entry name" value="GAG-pre-integrase_dom"/>
</dbReference>
<dbReference type="InterPro" id="IPR036397">
    <property type="entry name" value="RNaseH_sf"/>
</dbReference>
<evidence type="ECO:0000256" key="1">
    <source>
        <dbReference type="ARBA" id="ARBA00022670"/>
    </source>
</evidence>
<organism evidence="3 4">
    <name type="scientific">Paspalum notatum var. saurae</name>
    <dbReference type="NCBI Taxonomy" id="547442"/>
    <lineage>
        <taxon>Eukaryota</taxon>
        <taxon>Viridiplantae</taxon>
        <taxon>Streptophyta</taxon>
        <taxon>Embryophyta</taxon>
        <taxon>Tracheophyta</taxon>
        <taxon>Spermatophyta</taxon>
        <taxon>Magnoliopsida</taxon>
        <taxon>Liliopsida</taxon>
        <taxon>Poales</taxon>
        <taxon>Poaceae</taxon>
        <taxon>PACMAD clade</taxon>
        <taxon>Panicoideae</taxon>
        <taxon>Andropogonodae</taxon>
        <taxon>Paspaleae</taxon>
        <taxon>Paspalinae</taxon>
        <taxon>Paspalum</taxon>
    </lineage>
</organism>
<dbReference type="InterPro" id="IPR039537">
    <property type="entry name" value="Retrotran_Ty1/copia-like"/>
</dbReference>
<dbReference type="GO" id="GO:0008233">
    <property type="term" value="F:peptidase activity"/>
    <property type="evidence" value="ECO:0007669"/>
    <property type="project" value="UniProtKB-KW"/>
</dbReference>
<accession>A0AAQ3X139</accession>
<keyword evidence="4" id="KW-1185">Reference proteome</keyword>
<feature type="domain" description="Integrase catalytic" evidence="2">
    <location>
        <begin position="212"/>
        <end position="395"/>
    </location>
</feature>
<evidence type="ECO:0000313" key="4">
    <source>
        <dbReference type="Proteomes" id="UP001341281"/>
    </source>
</evidence>
<dbReference type="PANTHER" id="PTHR42648">
    <property type="entry name" value="TRANSPOSASE, PUTATIVE-RELATED"/>
    <property type="match status" value="1"/>
</dbReference>
<dbReference type="Pfam" id="PF00665">
    <property type="entry name" value="rve"/>
    <property type="match status" value="1"/>
</dbReference>
<dbReference type="PANTHER" id="PTHR42648:SF26">
    <property type="entry name" value="INTEGRASE CATALYTIC DOMAIN-CONTAINING PROTEIN"/>
    <property type="match status" value="1"/>
</dbReference>
<dbReference type="GO" id="GO:0003676">
    <property type="term" value="F:nucleic acid binding"/>
    <property type="evidence" value="ECO:0007669"/>
    <property type="project" value="InterPro"/>
</dbReference>
<dbReference type="GO" id="GO:0006508">
    <property type="term" value="P:proteolysis"/>
    <property type="evidence" value="ECO:0007669"/>
    <property type="project" value="UniProtKB-KW"/>
</dbReference>
<dbReference type="Proteomes" id="UP001341281">
    <property type="component" value="Chromosome 06"/>
</dbReference>
<dbReference type="Pfam" id="PF13976">
    <property type="entry name" value="gag_pre-integrs"/>
    <property type="match status" value="1"/>
</dbReference>
<gene>
    <name evidence="3" type="ORF">U9M48_029039</name>
</gene>
<keyword evidence="1" id="KW-0645">Protease</keyword>
<dbReference type="InterPro" id="IPR012337">
    <property type="entry name" value="RNaseH-like_sf"/>
</dbReference>
<evidence type="ECO:0000259" key="2">
    <source>
        <dbReference type="PROSITE" id="PS50994"/>
    </source>
</evidence>
<evidence type="ECO:0000313" key="3">
    <source>
        <dbReference type="EMBL" id="WVZ81687.1"/>
    </source>
</evidence>
<dbReference type="AlphaFoldDB" id="A0AAQ3X139"/>
<name>A0AAQ3X139_PASNO</name>
<dbReference type="InterPro" id="IPR054722">
    <property type="entry name" value="PolX-like_BBD"/>
</dbReference>
<dbReference type="Gene3D" id="3.30.420.10">
    <property type="entry name" value="Ribonuclease H-like superfamily/Ribonuclease H"/>
    <property type="match status" value="1"/>
</dbReference>
<keyword evidence="1" id="KW-0378">Hydrolase</keyword>
<dbReference type="SUPFAM" id="SSF53098">
    <property type="entry name" value="Ribonuclease H-like"/>
    <property type="match status" value="1"/>
</dbReference>
<reference evidence="3 4" key="1">
    <citation type="submission" date="2024-02" db="EMBL/GenBank/DDBJ databases">
        <title>High-quality chromosome-scale genome assembly of Pensacola bahiagrass (Paspalum notatum Flugge var. saurae).</title>
        <authorList>
            <person name="Vega J.M."/>
            <person name="Podio M."/>
            <person name="Orjuela J."/>
            <person name="Siena L.A."/>
            <person name="Pessino S.C."/>
            <person name="Combes M.C."/>
            <person name="Mariac C."/>
            <person name="Albertini E."/>
            <person name="Pupilli F."/>
            <person name="Ortiz J.P.A."/>
            <person name="Leblanc O."/>
        </authorList>
    </citation>
    <scope>NUCLEOTIDE SEQUENCE [LARGE SCALE GENOMIC DNA]</scope>
    <source>
        <strain evidence="3">R1</strain>
        <tissue evidence="3">Leaf</tissue>
    </source>
</reference>
<dbReference type="InterPro" id="IPR001584">
    <property type="entry name" value="Integrase_cat-core"/>
</dbReference>
<dbReference type="EMBL" id="CP144750">
    <property type="protein sequence ID" value="WVZ81687.1"/>
    <property type="molecule type" value="Genomic_DNA"/>
</dbReference>